<evidence type="ECO:0000256" key="4">
    <source>
        <dbReference type="ARBA" id="ARBA00022806"/>
    </source>
</evidence>
<protein>
    <recommendedName>
        <fullName evidence="9">DNA 3'-5' helicase</fullName>
        <ecNumber evidence="9">5.6.2.4</ecNumber>
    </recommendedName>
    <alternativeName>
        <fullName evidence="10">DNA 3'-5' helicase II</fullName>
    </alternativeName>
</protein>
<evidence type="ECO:0000256" key="3">
    <source>
        <dbReference type="ARBA" id="ARBA00022801"/>
    </source>
</evidence>
<dbReference type="Gene3D" id="3.40.50.300">
    <property type="entry name" value="P-loop containing nucleotide triphosphate hydrolases"/>
    <property type="match status" value="2"/>
</dbReference>
<comment type="catalytic activity">
    <reaction evidence="11">
        <text>ATP + H2O = ADP + phosphate + H(+)</text>
        <dbReference type="Rhea" id="RHEA:13065"/>
        <dbReference type="ChEBI" id="CHEBI:15377"/>
        <dbReference type="ChEBI" id="CHEBI:15378"/>
        <dbReference type="ChEBI" id="CHEBI:30616"/>
        <dbReference type="ChEBI" id="CHEBI:43474"/>
        <dbReference type="ChEBI" id="CHEBI:456216"/>
        <dbReference type="EC" id="5.6.2.4"/>
    </reaction>
</comment>
<evidence type="ECO:0000256" key="7">
    <source>
        <dbReference type="ARBA" id="ARBA00023235"/>
    </source>
</evidence>
<evidence type="ECO:0000313" key="15">
    <source>
        <dbReference type="Proteomes" id="UP000321058"/>
    </source>
</evidence>
<proteinExistence type="inferred from homology"/>
<dbReference type="EC" id="5.6.2.4" evidence="9"/>
<keyword evidence="7" id="KW-0413">Isomerase</keyword>
<evidence type="ECO:0000256" key="6">
    <source>
        <dbReference type="ARBA" id="ARBA00023125"/>
    </source>
</evidence>
<evidence type="ECO:0000259" key="13">
    <source>
        <dbReference type="PROSITE" id="PS51198"/>
    </source>
</evidence>
<gene>
    <name evidence="14" type="ORF">RSO01_75930</name>
</gene>
<dbReference type="SUPFAM" id="SSF52540">
    <property type="entry name" value="P-loop containing nucleoside triphosphate hydrolases"/>
    <property type="match status" value="1"/>
</dbReference>
<dbReference type="Proteomes" id="UP000321058">
    <property type="component" value="Unassembled WGS sequence"/>
</dbReference>
<dbReference type="InterPro" id="IPR000212">
    <property type="entry name" value="DNA_helicase_UvrD/REP"/>
</dbReference>
<dbReference type="PROSITE" id="PS51198">
    <property type="entry name" value="UVRD_HELICASE_ATP_BIND"/>
    <property type="match status" value="1"/>
</dbReference>
<keyword evidence="15" id="KW-1185">Reference proteome</keyword>
<feature type="binding site" evidence="12">
    <location>
        <begin position="20"/>
        <end position="27"/>
    </location>
    <ligand>
        <name>ATP</name>
        <dbReference type="ChEBI" id="CHEBI:30616"/>
    </ligand>
</feature>
<evidence type="ECO:0000256" key="11">
    <source>
        <dbReference type="ARBA" id="ARBA00048988"/>
    </source>
</evidence>
<evidence type="ECO:0000256" key="2">
    <source>
        <dbReference type="ARBA" id="ARBA00022741"/>
    </source>
</evidence>
<accession>A0A512NN99</accession>
<keyword evidence="6" id="KW-0238">DNA-binding</keyword>
<dbReference type="InterPro" id="IPR013986">
    <property type="entry name" value="DExx_box_DNA_helicase_dom_sf"/>
</dbReference>
<reference evidence="14 15" key="1">
    <citation type="submission" date="2019-07" db="EMBL/GenBank/DDBJ databases">
        <title>Whole genome shotgun sequence of Reyranella soli NBRC 108950.</title>
        <authorList>
            <person name="Hosoyama A."/>
            <person name="Uohara A."/>
            <person name="Ohji S."/>
            <person name="Ichikawa N."/>
        </authorList>
    </citation>
    <scope>NUCLEOTIDE SEQUENCE [LARGE SCALE GENOMIC DNA]</scope>
    <source>
        <strain evidence="14 15">NBRC 108950</strain>
    </source>
</reference>
<dbReference type="InterPro" id="IPR027417">
    <property type="entry name" value="P-loop_NTPase"/>
</dbReference>
<dbReference type="GO" id="GO:0043138">
    <property type="term" value="F:3'-5' DNA helicase activity"/>
    <property type="evidence" value="ECO:0007669"/>
    <property type="project" value="UniProtKB-EC"/>
</dbReference>
<keyword evidence="2 12" id="KW-0547">Nucleotide-binding</keyword>
<keyword evidence="4 12" id="KW-0347">Helicase</keyword>
<dbReference type="EMBL" id="BKAJ01000164">
    <property type="protein sequence ID" value="GEP60427.1"/>
    <property type="molecule type" value="Genomic_DNA"/>
</dbReference>
<dbReference type="InterPro" id="IPR014017">
    <property type="entry name" value="DNA_helicase_UvrD-like_C"/>
</dbReference>
<dbReference type="PANTHER" id="PTHR11070:SF2">
    <property type="entry name" value="ATP-DEPENDENT DNA HELICASE SRS2"/>
    <property type="match status" value="1"/>
</dbReference>
<feature type="domain" description="UvrD-like helicase ATP-binding" evidence="13">
    <location>
        <begin position="1"/>
        <end position="276"/>
    </location>
</feature>
<dbReference type="GO" id="GO:0003677">
    <property type="term" value="F:DNA binding"/>
    <property type="evidence" value="ECO:0007669"/>
    <property type="project" value="UniProtKB-KW"/>
</dbReference>
<dbReference type="Pfam" id="PF13361">
    <property type="entry name" value="UvrD_C"/>
    <property type="match status" value="1"/>
</dbReference>
<dbReference type="GO" id="GO:0000725">
    <property type="term" value="P:recombinational repair"/>
    <property type="evidence" value="ECO:0007669"/>
    <property type="project" value="TreeGrafter"/>
</dbReference>
<comment type="caution">
    <text evidence="14">The sequence shown here is derived from an EMBL/GenBank/DDBJ whole genome shotgun (WGS) entry which is preliminary data.</text>
</comment>
<dbReference type="InterPro" id="IPR014016">
    <property type="entry name" value="UvrD-like_ATP-bd"/>
</dbReference>
<dbReference type="CDD" id="cd17932">
    <property type="entry name" value="DEXQc_UvrD"/>
    <property type="match status" value="1"/>
</dbReference>
<evidence type="ECO:0000256" key="1">
    <source>
        <dbReference type="ARBA" id="ARBA00009922"/>
    </source>
</evidence>
<dbReference type="PANTHER" id="PTHR11070">
    <property type="entry name" value="UVRD / RECB / PCRA DNA HELICASE FAMILY MEMBER"/>
    <property type="match status" value="1"/>
</dbReference>
<dbReference type="Gene3D" id="1.10.10.160">
    <property type="match status" value="1"/>
</dbReference>
<name>A0A512NN99_9HYPH</name>
<evidence type="ECO:0000256" key="5">
    <source>
        <dbReference type="ARBA" id="ARBA00022840"/>
    </source>
</evidence>
<dbReference type="GO" id="GO:0005524">
    <property type="term" value="F:ATP binding"/>
    <property type="evidence" value="ECO:0007669"/>
    <property type="project" value="UniProtKB-UniRule"/>
</dbReference>
<evidence type="ECO:0000313" key="14">
    <source>
        <dbReference type="EMBL" id="GEP60427.1"/>
    </source>
</evidence>
<keyword evidence="5 12" id="KW-0067">ATP-binding</keyword>
<organism evidence="14 15">
    <name type="scientific">Reyranella soli</name>
    <dbReference type="NCBI Taxonomy" id="1230389"/>
    <lineage>
        <taxon>Bacteria</taxon>
        <taxon>Pseudomonadati</taxon>
        <taxon>Pseudomonadota</taxon>
        <taxon>Alphaproteobacteria</taxon>
        <taxon>Hyphomicrobiales</taxon>
        <taxon>Reyranellaceae</taxon>
        <taxon>Reyranella</taxon>
    </lineage>
</organism>
<dbReference type="Pfam" id="PF00580">
    <property type="entry name" value="UvrD-helicase"/>
    <property type="match status" value="1"/>
</dbReference>
<evidence type="ECO:0000256" key="9">
    <source>
        <dbReference type="ARBA" id="ARBA00034808"/>
    </source>
</evidence>
<comment type="catalytic activity">
    <reaction evidence="8">
        <text>Couples ATP hydrolysis with the unwinding of duplex DNA by translocating in the 3'-5' direction.</text>
        <dbReference type="EC" id="5.6.2.4"/>
    </reaction>
</comment>
<evidence type="ECO:0000256" key="8">
    <source>
        <dbReference type="ARBA" id="ARBA00034617"/>
    </source>
</evidence>
<comment type="similarity">
    <text evidence="1">Belongs to the helicase family. UvrD subfamily.</text>
</comment>
<sequence>MLTDEQKDAVRCGEDLMLTACPGSGKTRVIISKLARVVDEIRGTPRAIACITYTNAAVQEIESRLRHHIQPGDDSFFDICTIHSFCLNHIFRPFCHLIKGYKKGFKVLTPESEKFQKHVTAVWAQHDRYNLTFKDFEEFTQLRVGPNGEPVGIEHAAITPEVAKDYWKRIREDGFIDFANIIYYSLILLQKRAEILNSITAKFAWILVDEFQDTTDLQVEILTLIAKAKRTRFLLVGDPYQSIFGFAGARPDLADDFATRIGARTDKQLSGNFRSSAPILAHANLLYPRTPAMVALGQYKDVTQKPVWRHGSSPFQVITDHFLPALDGLGIPVGEAAILAPTWFSLFPLGRRLREYGVSIVGPGARPYRRNRQFAPLAEQVCGYLMEPRPDAIAGIERTLFNTLLDITGRASFDIFSYGGRVIVFRLLEIAQKLHVAHMGAISWLEAASGEFADLLIAEEYLAPSERDIFRMSVEEMKADMRNNKVDLANLTIEELGVYANPKAALKLVNLHNSKGREWRAVAMIDLHEGRIPHYMSRTAEDFESAKRLFYVGVTRAEQFLMYITDTTDSRNGPTRFLRKGTGVGVC</sequence>
<dbReference type="GO" id="GO:0016887">
    <property type="term" value="F:ATP hydrolysis activity"/>
    <property type="evidence" value="ECO:0007669"/>
    <property type="project" value="RHEA"/>
</dbReference>
<keyword evidence="3 12" id="KW-0378">Hydrolase</keyword>
<evidence type="ECO:0000256" key="10">
    <source>
        <dbReference type="ARBA" id="ARBA00034923"/>
    </source>
</evidence>
<evidence type="ECO:0000256" key="12">
    <source>
        <dbReference type="PROSITE-ProRule" id="PRU00560"/>
    </source>
</evidence>
<dbReference type="AlphaFoldDB" id="A0A512NN99"/>